<evidence type="ECO:0000256" key="1">
    <source>
        <dbReference type="SAM" id="MobiDB-lite"/>
    </source>
</evidence>
<dbReference type="AlphaFoldDB" id="A0A9Q9AMS9"/>
<dbReference type="InterPro" id="IPR038491">
    <property type="entry name" value="Velvet_dom_sf"/>
</dbReference>
<name>A0A9Q9AMS9_9PEZI</name>
<feature type="region of interest" description="Disordered" evidence="1">
    <location>
        <begin position="205"/>
        <end position="230"/>
    </location>
</feature>
<reference evidence="2" key="1">
    <citation type="submission" date="2022-06" db="EMBL/GenBank/DDBJ databases">
        <title>Complete genome sequences of two strains of the flax pathogen Septoria linicola.</title>
        <authorList>
            <person name="Lapalu N."/>
            <person name="Simon A."/>
            <person name="Demenou B."/>
            <person name="Paumier D."/>
            <person name="Guillot M.-P."/>
            <person name="Gout L."/>
            <person name="Valade R."/>
        </authorList>
    </citation>
    <scope>NUCLEOTIDE SEQUENCE</scope>
    <source>
        <strain evidence="2">SE15195</strain>
    </source>
</reference>
<evidence type="ECO:0000313" key="2">
    <source>
        <dbReference type="EMBL" id="USW52174.1"/>
    </source>
</evidence>
<feature type="region of interest" description="Disordered" evidence="1">
    <location>
        <begin position="1"/>
        <end position="70"/>
    </location>
</feature>
<gene>
    <name evidence="2" type="ORF">Slin15195_G054930</name>
</gene>
<sequence length="230" mass="24993">MSESNQKSYLRDGSGPRAVDSSKSRSSSRRDDDRQRSKHSSSRHPSDSKPSHRRESSQIPRSEGPTFELDVIGQPSRSIVFGQTVETSVMVSLRCPSPEMVARYQDMDTSRLMGVVSLVADSRSGERVPVECGTLTGQKMFDSVHECPDDIAASLARSQPCRLALGYLTFPQLLIRQPGSYRLRVSLIKMGGAGTSGGTTVLAADSESIKVERRSTGSSTSGTVRKHGRS</sequence>
<keyword evidence="3" id="KW-1185">Reference proteome</keyword>
<feature type="compositionally biased region" description="Basic and acidic residues" evidence="1">
    <location>
        <begin position="44"/>
        <end position="56"/>
    </location>
</feature>
<dbReference type="Gene3D" id="2.60.40.3960">
    <property type="entry name" value="Velvet domain"/>
    <property type="match status" value="1"/>
</dbReference>
<evidence type="ECO:0000313" key="3">
    <source>
        <dbReference type="Proteomes" id="UP001056384"/>
    </source>
</evidence>
<dbReference type="Proteomes" id="UP001056384">
    <property type="component" value="Chromosome 4"/>
</dbReference>
<protein>
    <submittedName>
        <fullName evidence="2">Velvet domain-containing protein</fullName>
    </submittedName>
</protein>
<dbReference type="EMBL" id="CP099421">
    <property type="protein sequence ID" value="USW52174.1"/>
    <property type="molecule type" value="Genomic_DNA"/>
</dbReference>
<feature type="compositionally biased region" description="Basic and acidic residues" evidence="1">
    <location>
        <begin position="20"/>
        <end position="35"/>
    </location>
</feature>
<proteinExistence type="predicted"/>
<dbReference type="OrthoDB" id="5399926at2759"/>
<accession>A0A9Q9AMS9</accession>
<organism evidence="2 3">
    <name type="scientific">Septoria linicola</name>
    <dbReference type="NCBI Taxonomy" id="215465"/>
    <lineage>
        <taxon>Eukaryota</taxon>
        <taxon>Fungi</taxon>
        <taxon>Dikarya</taxon>
        <taxon>Ascomycota</taxon>
        <taxon>Pezizomycotina</taxon>
        <taxon>Dothideomycetes</taxon>
        <taxon>Dothideomycetidae</taxon>
        <taxon>Mycosphaerellales</taxon>
        <taxon>Mycosphaerellaceae</taxon>
        <taxon>Septoria</taxon>
    </lineage>
</organism>